<dbReference type="AlphaFoldDB" id="B3EJ58"/>
<sequence length="486" mass="54138">MTSKSRSEKKIPLTIQAPDNATEIFLVSDRFERIESGIGKLEQSVSPGLYKVRFRSGMTQEDRLIEVGKNQSQVVFKEPPLSFESTTPLVNTHEDNARQRTIAKQQSSKVHLKAGKGSRLFLFIRHPHSGSSENPGEGVTLHSLEGKKIAGMDDGLHSSENGCWCLQVELDPGTYRLQVDTGSLGTFERFLVACENWQTLFFGMTTDFSLRESEAVEEHITRVLLKSSSVHMMKTGKIFDPASASSRMTELSKIALESGRTAVDENSFGKLFAENIDNPMFGIYGAHQLLGNRRPDYTIIDEIAKQLESLLGPHPDVLSLWLRNSSDRLDKKSFTLSSPPMLTRSWELLTRESLRRSSIVPEGSFSDRFSNGMLSTAPWLLHRVTIEPETGSGTPSRARTQEMLADLARISGTTKGFSLLDAALKKRKDLTQLEHSIAQAMLNQAQQRSANPPSLNKLVENIMVPSVAVKRSTKSLFEKLDLKKDT</sequence>
<dbReference type="KEGG" id="cpb:Cphamn1_1328"/>
<dbReference type="EMBL" id="CP001101">
    <property type="protein sequence ID" value="ACE04258.1"/>
    <property type="molecule type" value="Genomic_DNA"/>
</dbReference>
<name>B3EJ58_CHLPB</name>
<dbReference type="OrthoDB" id="5568290at2"/>
<dbReference type="HOGENOM" id="CLU_561060_0_0_10"/>
<reference evidence="1" key="1">
    <citation type="submission" date="2008-06" db="EMBL/GenBank/DDBJ databases">
        <title>Complete sequence of Chlorobium phaeobacteroides BS1.</title>
        <authorList>
            <consortium name="US DOE Joint Genome Institute"/>
            <person name="Lucas S."/>
            <person name="Copeland A."/>
            <person name="Lapidus A."/>
            <person name="Glavina del Rio T."/>
            <person name="Dalin E."/>
            <person name="Tice H."/>
            <person name="Bruce D."/>
            <person name="Goodwin L."/>
            <person name="Pitluck S."/>
            <person name="Schmutz J."/>
            <person name="Larimer F."/>
            <person name="Land M."/>
            <person name="Hauser L."/>
            <person name="Kyrpides N."/>
            <person name="Ovchinnikova G."/>
            <person name="Li T."/>
            <person name="Liu Z."/>
            <person name="Zhao F."/>
            <person name="Overmann J."/>
            <person name="Bryant D.A."/>
            <person name="Richardson P."/>
        </authorList>
    </citation>
    <scope>NUCLEOTIDE SEQUENCE [LARGE SCALE GENOMIC DNA]</scope>
    <source>
        <strain evidence="1">BS1</strain>
    </source>
</reference>
<protein>
    <submittedName>
        <fullName evidence="1">Uncharacterized protein</fullName>
    </submittedName>
</protein>
<dbReference type="STRING" id="331678.Cphamn1_1328"/>
<organism evidence="1">
    <name type="scientific">Chlorobium phaeobacteroides (strain BS1)</name>
    <dbReference type="NCBI Taxonomy" id="331678"/>
    <lineage>
        <taxon>Bacteria</taxon>
        <taxon>Pseudomonadati</taxon>
        <taxon>Chlorobiota</taxon>
        <taxon>Chlorobiia</taxon>
        <taxon>Chlorobiales</taxon>
        <taxon>Chlorobiaceae</taxon>
        <taxon>Chlorobium/Pelodictyon group</taxon>
        <taxon>Chlorobium</taxon>
    </lineage>
</organism>
<gene>
    <name evidence="1" type="ordered locus">Cphamn1_1328</name>
</gene>
<accession>B3EJ58</accession>
<proteinExistence type="predicted"/>
<dbReference type="eggNOG" id="ENOG5033M72">
    <property type="taxonomic scope" value="Bacteria"/>
</dbReference>
<evidence type="ECO:0000313" key="1">
    <source>
        <dbReference type="EMBL" id="ACE04258.1"/>
    </source>
</evidence>